<reference evidence="3" key="2">
    <citation type="submission" date="2023-07" db="EMBL/GenBank/DDBJ databases">
        <title>Genome content predicts the carbon catabolic preferences of heterotrophic bacteria.</title>
        <authorList>
            <person name="Gralka M."/>
        </authorList>
    </citation>
    <scope>NUCLEOTIDE SEQUENCE</scope>
    <source>
        <strain evidence="3">F2M12</strain>
    </source>
</reference>
<dbReference type="Proteomes" id="UP001170717">
    <property type="component" value="Unassembled WGS sequence"/>
</dbReference>
<dbReference type="EMBL" id="CP013926">
    <property type="protein sequence ID" value="AMJ75196.1"/>
    <property type="molecule type" value="Genomic_DNA"/>
</dbReference>
<dbReference type="Proteomes" id="UP000056750">
    <property type="component" value="Chromosome"/>
</dbReference>
<dbReference type="EMBL" id="JAUOQI010000006">
    <property type="protein sequence ID" value="MDO6577891.1"/>
    <property type="molecule type" value="Genomic_DNA"/>
</dbReference>
<keyword evidence="1" id="KW-0472">Membrane</keyword>
<feature type="transmembrane region" description="Helical" evidence="1">
    <location>
        <begin position="197"/>
        <end position="219"/>
    </location>
</feature>
<evidence type="ECO:0000313" key="2">
    <source>
        <dbReference type="EMBL" id="AMJ75196.1"/>
    </source>
</evidence>
<feature type="transmembrane region" description="Helical" evidence="1">
    <location>
        <begin position="12"/>
        <end position="36"/>
    </location>
</feature>
<feature type="transmembrane region" description="Helical" evidence="1">
    <location>
        <begin position="482"/>
        <end position="500"/>
    </location>
</feature>
<protein>
    <submittedName>
        <fullName evidence="3">PepSY-associated TM helix domain-containing protein</fullName>
    </submittedName>
</protein>
<name>A0AAW7Z5G6_9ALTE</name>
<evidence type="ECO:0000313" key="4">
    <source>
        <dbReference type="Proteomes" id="UP000056750"/>
    </source>
</evidence>
<dbReference type="PANTHER" id="PTHR34219">
    <property type="entry name" value="IRON-REGULATED INNER MEMBRANE PROTEIN-RELATED"/>
    <property type="match status" value="1"/>
</dbReference>
<dbReference type="AlphaFoldDB" id="A0AAW7Z5G6"/>
<dbReference type="Pfam" id="PF03929">
    <property type="entry name" value="PepSY_TM"/>
    <property type="match status" value="1"/>
</dbReference>
<evidence type="ECO:0000313" key="3">
    <source>
        <dbReference type="EMBL" id="MDO6577891.1"/>
    </source>
</evidence>
<dbReference type="KEGG" id="asq:AVL57_15235"/>
<dbReference type="PANTHER" id="PTHR34219:SF9">
    <property type="entry name" value="IRON-REGULATED INNER MEMBRANE PROTEIN"/>
    <property type="match status" value="1"/>
</dbReference>
<feature type="transmembrane region" description="Helical" evidence="1">
    <location>
        <begin position="350"/>
        <end position="372"/>
    </location>
</feature>
<keyword evidence="1" id="KW-0812">Transmembrane</keyword>
<feature type="transmembrane region" description="Helical" evidence="1">
    <location>
        <begin position="393"/>
        <end position="419"/>
    </location>
</feature>
<proteinExistence type="predicted"/>
<sequence>MKLQNYKSYQQVHIWTGIISGLLLFICFVAGALTMFKAPLNIWAMHEKNALPAIELNQYDSLIKTVLQTHPDASKEMTVYLPSAQPNHAPVTWTIEDEATHTHTFWHASLDSSGELVSEQTHISAIGDFLDHIHRTAGIPGGDDHDALGIFVMGFVSILYFVAIVSGLVIFLPTWFKDLFSLRKKKNGKRFWVDFHNILGITALPFHIIIAITTVVFAYHDILYGSMQQWVYKDSPMFNRPAPTEMNRGVDNLISIAQLTKEITDIEPEFEIAELRFAGLGTPRARVLVGGELVGEIIRGPDYAFWVTDPYTASSGYTAMLPSISGVPGKVVNSFFTLHFGGFGGSFIHWVYFAMGLSGALLFLTGNVVWVESRRKKQIQNKAPAEQKRSVRIMARLTVGVCAGTVVGIVLSLLAAKVFSIDNPNIRTYQLIAYYIGFFTPVLYSFIVTPIKAAIDSLYLSSLLLLATIGITLYFSSSSLSASIDIGVCLVSATILLALLTTARHLQKRRSAIPIDSVWA</sequence>
<evidence type="ECO:0000313" key="5">
    <source>
        <dbReference type="Proteomes" id="UP001170717"/>
    </source>
</evidence>
<keyword evidence="1" id="KW-1133">Transmembrane helix</keyword>
<feature type="transmembrane region" description="Helical" evidence="1">
    <location>
        <begin position="150"/>
        <end position="176"/>
    </location>
</feature>
<feature type="transmembrane region" description="Helical" evidence="1">
    <location>
        <begin position="431"/>
        <end position="451"/>
    </location>
</feature>
<feature type="transmembrane region" description="Helical" evidence="1">
    <location>
        <begin position="458"/>
        <end position="476"/>
    </location>
</feature>
<dbReference type="InterPro" id="IPR005625">
    <property type="entry name" value="PepSY-ass_TM"/>
</dbReference>
<accession>A0AAW7Z5G6</accession>
<dbReference type="RefSeq" id="WP_057790379.1">
    <property type="nucleotide sequence ID" value="NZ_CP013926.1"/>
</dbReference>
<gene>
    <name evidence="2" type="ORF">AVL57_15235</name>
    <name evidence="3" type="ORF">Q4527_10835</name>
</gene>
<organism evidence="3 5">
    <name type="scientific">Alteromonas stellipolaris</name>
    <dbReference type="NCBI Taxonomy" id="233316"/>
    <lineage>
        <taxon>Bacteria</taxon>
        <taxon>Pseudomonadati</taxon>
        <taxon>Pseudomonadota</taxon>
        <taxon>Gammaproteobacteria</taxon>
        <taxon>Alteromonadales</taxon>
        <taxon>Alteromonadaceae</taxon>
        <taxon>Alteromonas/Salinimonas group</taxon>
        <taxon>Alteromonas</taxon>
    </lineage>
</organism>
<evidence type="ECO:0000256" key="1">
    <source>
        <dbReference type="SAM" id="Phobius"/>
    </source>
</evidence>
<reference evidence="2 4" key="1">
    <citation type="submission" date="2015-12" db="EMBL/GenBank/DDBJ databases">
        <title>Intraspecies pangenome expansion in the marine bacterium Alteromonas.</title>
        <authorList>
            <person name="Lopez-Perez M."/>
            <person name="Rodriguez-Valera F."/>
        </authorList>
    </citation>
    <scope>NUCLEOTIDE SEQUENCE [LARGE SCALE GENOMIC DNA]</scope>
    <source>
        <strain evidence="2 4">LMG 21861</strain>
    </source>
</reference>
<keyword evidence="4" id="KW-1185">Reference proteome</keyword>